<feature type="compositionally biased region" description="Polar residues" evidence="1">
    <location>
        <begin position="86"/>
        <end position="99"/>
    </location>
</feature>
<dbReference type="RefSeq" id="XP_064727438.1">
    <property type="nucleotide sequence ID" value="XM_064877051.1"/>
</dbReference>
<dbReference type="PANTHER" id="PTHR42090">
    <property type="match status" value="1"/>
</dbReference>
<feature type="region of interest" description="Disordered" evidence="1">
    <location>
        <begin position="44"/>
        <end position="188"/>
    </location>
</feature>
<evidence type="ECO:0000313" key="2">
    <source>
        <dbReference type="EMBL" id="KAK5939348.1"/>
    </source>
</evidence>
<gene>
    <name evidence="2" type="ORF">PMZ80_008652</name>
</gene>
<sequence>MLHDTYYITKEIMSTSRSILKAIPLRRPMPVPTPRIFSLTNTQTRAGSNTVKRDIEDKKSAQQNLQGIDRQSQEYALSGTDDAVASQGNVSFDPTQSTDPAHAKDMAGKDSSDHNPLDVSAANPEVSSAAREGGYSRKDKESVTYASSGSGKSKQQTVPENKAYAGSDSRRPDRPQDVRTGQITPGSR</sequence>
<feature type="compositionally biased region" description="Basic and acidic residues" evidence="1">
    <location>
        <begin position="101"/>
        <end position="116"/>
    </location>
</feature>
<protein>
    <submittedName>
        <fullName evidence="2">Uncharacterized protein</fullName>
    </submittedName>
</protein>
<dbReference type="PANTHER" id="PTHR42090:SF1">
    <property type="match status" value="1"/>
</dbReference>
<dbReference type="Proteomes" id="UP001334248">
    <property type="component" value="Unassembled WGS sequence"/>
</dbReference>
<feature type="compositionally biased region" description="Polar residues" evidence="1">
    <location>
        <begin position="61"/>
        <end position="75"/>
    </location>
</feature>
<feature type="compositionally biased region" description="Polar residues" evidence="1">
    <location>
        <begin position="144"/>
        <end position="159"/>
    </location>
</feature>
<proteinExistence type="predicted"/>
<feature type="compositionally biased region" description="Basic and acidic residues" evidence="1">
    <location>
        <begin position="51"/>
        <end position="60"/>
    </location>
</feature>
<keyword evidence="3" id="KW-1185">Reference proteome</keyword>
<dbReference type="GeneID" id="90002101"/>
<feature type="compositionally biased region" description="Polar residues" evidence="1">
    <location>
        <begin position="179"/>
        <end position="188"/>
    </location>
</feature>
<reference evidence="2 3" key="1">
    <citation type="journal article" date="2023" name="Res Sq">
        <title>Genomic and morphological characterization of Knufia obscura isolated from the Mars 2020 spacecraft assembly facility.</title>
        <authorList>
            <person name="Chander A.M."/>
            <person name="Teixeira M.M."/>
            <person name="Singh N.K."/>
            <person name="Williams M.P."/>
            <person name="Parker C.W."/>
            <person name="Leo P."/>
            <person name="Stajich J.E."/>
            <person name="Torok T."/>
            <person name="Tighe S."/>
            <person name="Mason C.E."/>
            <person name="Venkateswaran K."/>
        </authorList>
    </citation>
    <scope>NUCLEOTIDE SEQUENCE [LARGE SCALE GENOMIC DNA]</scope>
    <source>
        <strain evidence="2 3">CCFEE 5817</strain>
    </source>
</reference>
<organism evidence="2 3">
    <name type="scientific">Knufia obscura</name>
    <dbReference type="NCBI Taxonomy" id="1635080"/>
    <lineage>
        <taxon>Eukaryota</taxon>
        <taxon>Fungi</taxon>
        <taxon>Dikarya</taxon>
        <taxon>Ascomycota</taxon>
        <taxon>Pezizomycotina</taxon>
        <taxon>Eurotiomycetes</taxon>
        <taxon>Chaetothyriomycetidae</taxon>
        <taxon>Chaetothyriales</taxon>
        <taxon>Trichomeriaceae</taxon>
        <taxon>Knufia</taxon>
    </lineage>
</organism>
<evidence type="ECO:0000256" key="1">
    <source>
        <dbReference type="SAM" id="MobiDB-lite"/>
    </source>
</evidence>
<comment type="caution">
    <text evidence="2">The sequence shown here is derived from an EMBL/GenBank/DDBJ whole genome shotgun (WGS) entry which is preliminary data.</text>
</comment>
<accession>A0ABR0RGH4</accession>
<name>A0ABR0RGH4_9EURO</name>
<feature type="compositionally biased region" description="Basic and acidic residues" evidence="1">
    <location>
        <begin position="168"/>
        <end position="177"/>
    </location>
</feature>
<evidence type="ECO:0000313" key="3">
    <source>
        <dbReference type="Proteomes" id="UP001334248"/>
    </source>
</evidence>
<dbReference type="EMBL" id="JAVHJV010000011">
    <property type="protein sequence ID" value="KAK5939348.1"/>
    <property type="molecule type" value="Genomic_DNA"/>
</dbReference>